<comment type="catalytic activity">
    <reaction evidence="1">
        <text>a monocarboxylic acid amide + H2O = a monocarboxylate + NH4(+)</text>
        <dbReference type="Rhea" id="RHEA:12020"/>
        <dbReference type="ChEBI" id="CHEBI:15377"/>
        <dbReference type="ChEBI" id="CHEBI:28938"/>
        <dbReference type="ChEBI" id="CHEBI:35757"/>
        <dbReference type="ChEBI" id="CHEBI:83628"/>
        <dbReference type="EC" id="3.5.1.4"/>
    </reaction>
</comment>
<keyword evidence="8" id="KW-1185">Reference proteome</keyword>
<feature type="domain" description="Amidase" evidence="6">
    <location>
        <begin position="81"/>
        <end position="550"/>
    </location>
</feature>
<dbReference type="PANTHER" id="PTHR46072:SF2">
    <property type="entry name" value="AMIDASE (EUROFUNG)"/>
    <property type="match status" value="1"/>
</dbReference>
<sequence length="562" mass="60826">MSTTASSPSWESRVRAKQESILSQLPKEYLHSHLSHSTTDTTPVLDIPISLLSASELEITSLDVLPLIESIASGKYTSIQVLKAFTHRAAIAHQLLNCCLEFPYASALARAAKLDEYFKSSGGKTIGPLHGLPISVKDQCRVVGTETTCGFVANLGKKDTRDSLLVEILQDAGAVVFVKTSLSMGCMWGETINNIIGTTSNPFNRSFSCGGSSGGEGALIGFHGSPLGIGSDLGGSIRSPSAYQGLWGLRPSSGRIPYHNILNSMEGQETIPSVVGPMSHSPSALTLFTKIVVISQPWLTDPKCQPIPWRDEIFQSVTSSRKLKIGIMEWDGNILPQPPIRWAMKKLETKLRAAGHEIISWRIDQKAALSILLRVFSSDASGDIDRSRALSGEPPQQVITNSTPSVSPLTILESWDLACEKLAFQSAVLEQWRETSKTGSLADTMDVYITPVNPAVAPKHGHYARGRYLGYTGTVNVLDFSACTIPIGFVDPELHPADSGDTEDAEGKKIPGITGELDGYIRSIYDPEVYKGLPITVQIVGRRMEEEKVLGIATVLEGLLKR</sequence>
<proteinExistence type="inferred from homology"/>
<organism evidence="7 8">
    <name type="scientific">Mollisia scopiformis</name>
    <name type="common">Conifer needle endophyte fungus</name>
    <name type="synonym">Phialocephala scopiformis</name>
    <dbReference type="NCBI Taxonomy" id="149040"/>
    <lineage>
        <taxon>Eukaryota</taxon>
        <taxon>Fungi</taxon>
        <taxon>Dikarya</taxon>
        <taxon>Ascomycota</taxon>
        <taxon>Pezizomycotina</taxon>
        <taxon>Leotiomycetes</taxon>
        <taxon>Helotiales</taxon>
        <taxon>Mollisiaceae</taxon>
        <taxon>Mollisia</taxon>
    </lineage>
</organism>
<evidence type="ECO:0000256" key="1">
    <source>
        <dbReference type="ARBA" id="ARBA00001311"/>
    </source>
</evidence>
<dbReference type="GeneID" id="28825687"/>
<evidence type="ECO:0000256" key="5">
    <source>
        <dbReference type="PIRSR" id="PIRSR001221-1"/>
    </source>
</evidence>
<dbReference type="PIRSF" id="PIRSF001221">
    <property type="entry name" value="Amidase_fungi"/>
    <property type="match status" value="1"/>
</dbReference>
<dbReference type="SUPFAM" id="SSF75304">
    <property type="entry name" value="Amidase signature (AS) enzymes"/>
    <property type="match status" value="1"/>
</dbReference>
<evidence type="ECO:0000256" key="2">
    <source>
        <dbReference type="ARBA" id="ARBA00009199"/>
    </source>
</evidence>
<dbReference type="InParanoid" id="A0A132BDR2"/>
<dbReference type="Proteomes" id="UP000070700">
    <property type="component" value="Unassembled WGS sequence"/>
</dbReference>
<evidence type="ECO:0000313" key="8">
    <source>
        <dbReference type="Proteomes" id="UP000070700"/>
    </source>
</evidence>
<dbReference type="FunCoup" id="A0A132BDR2">
    <property type="interactions" value="58"/>
</dbReference>
<evidence type="ECO:0000259" key="6">
    <source>
        <dbReference type="Pfam" id="PF01425"/>
    </source>
</evidence>
<name>A0A132BDR2_MOLSC</name>
<dbReference type="PROSITE" id="PS00571">
    <property type="entry name" value="AMIDASES"/>
    <property type="match status" value="1"/>
</dbReference>
<evidence type="ECO:0000256" key="3">
    <source>
        <dbReference type="ARBA" id="ARBA00012922"/>
    </source>
</evidence>
<evidence type="ECO:0000313" key="7">
    <source>
        <dbReference type="EMBL" id="KUJ10518.1"/>
    </source>
</evidence>
<dbReference type="GO" id="GO:0004040">
    <property type="term" value="F:amidase activity"/>
    <property type="evidence" value="ECO:0007669"/>
    <property type="project" value="UniProtKB-EC"/>
</dbReference>
<dbReference type="AlphaFoldDB" id="A0A132BDR2"/>
<dbReference type="PANTHER" id="PTHR46072">
    <property type="entry name" value="AMIDASE-RELATED-RELATED"/>
    <property type="match status" value="1"/>
</dbReference>
<feature type="active site" description="Acyl-ester intermediate" evidence="5">
    <location>
        <position position="236"/>
    </location>
</feature>
<dbReference type="InterPro" id="IPR036928">
    <property type="entry name" value="AS_sf"/>
</dbReference>
<dbReference type="Gene3D" id="3.90.1300.10">
    <property type="entry name" value="Amidase signature (AS) domain"/>
    <property type="match status" value="1"/>
</dbReference>
<feature type="active site" description="Charge relay system" evidence="5">
    <location>
        <position position="212"/>
    </location>
</feature>
<reference evidence="7 8" key="1">
    <citation type="submission" date="2015-10" db="EMBL/GenBank/DDBJ databases">
        <title>Full genome of DAOMC 229536 Phialocephala scopiformis, a fungal endophyte of spruce producing the potent anti-insectan compound rugulosin.</title>
        <authorList>
            <consortium name="DOE Joint Genome Institute"/>
            <person name="Walker A.K."/>
            <person name="Frasz S.L."/>
            <person name="Seifert K.A."/>
            <person name="Miller J.D."/>
            <person name="Mondo S.J."/>
            <person name="Labutti K."/>
            <person name="Lipzen A."/>
            <person name="Dockter R."/>
            <person name="Kennedy M."/>
            <person name="Grigoriev I.V."/>
            <person name="Spatafora J.W."/>
        </authorList>
    </citation>
    <scope>NUCLEOTIDE SEQUENCE [LARGE SCALE GENOMIC DNA]</scope>
    <source>
        <strain evidence="7 8">CBS 120377</strain>
    </source>
</reference>
<keyword evidence="4" id="KW-0378">Hydrolase</keyword>
<comment type="similarity">
    <text evidence="2">Belongs to the amidase family.</text>
</comment>
<dbReference type="Pfam" id="PF01425">
    <property type="entry name" value="Amidase"/>
    <property type="match status" value="1"/>
</dbReference>
<dbReference type="RefSeq" id="XP_018064873.1">
    <property type="nucleotide sequence ID" value="XM_018215961.1"/>
</dbReference>
<dbReference type="InterPro" id="IPR020556">
    <property type="entry name" value="Amidase_CS"/>
</dbReference>
<dbReference type="EC" id="3.5.1.4" evidence="3"/>
<feature type="active site" description="Charge relay system" evidence="5">
    <location>
        <position position="137"/>
    </location>
</feature>
<dbReference type="InterPro" id="IPR023631">
    <property type="entry name" value="Amidase_dom"/>
</dbReference>
<accession>A0A132BDR2</accession>
<dbReference type="KEGG" id="psco:LY89DRAFT_689734"/>
<dbReference type="EMBL" id="KQ947429">
    <property type="protein sequence ID" value="KUJ10518.1"/>
    <property type="molecule type" value="Genomic_DNA"/>
</dbReference>
<protein>
    <recommendedName>
        <fullName evidence="3">amidase</fullName>
        <ecNumber evidence="3">3.5.1.4</ecNumber>
    </recommendedName>
</protein>
<dbReference type="STRING" id="149040.A0A132BDR2"/>
<evidence type="ECO:0000256" key="4">
    <source>
        <dbReference type="ARBA" id="ARBA00022801"/>
    </source>
</evidence>
<gene>
    <name evidence="7" type="ORF">LY89DRAFT_689734</name>
</gene>
<dbReference type="OrthoDB" id="6428749at2759"/>